<dbReference type="InterPro" id="IPR039383">
    <property type="entry name" value="FHIT"/>
</dbReference>
<dbReference type="EMBL" id="FOSW01000007">
    <property type="protein sequence ID" value="SFL17273.1"/>
    <property type="molecule type" value="Genomic_DNA"/>
</dbReference>
<dbReference type="InterPro" id="IPR036265">
    <property type="entry name" value="HIT-like_sf"/>
</dbReference>
<dbReference type="PROSITE" id="PS51084">
    <property type="entry name" value="HIT_2"/>
    <property type="match status" value="1"/>
</dbReference>
<dbReference type="InterPro" id="IPR011146">
    <property type="entry name" value="HIT-like"/>
</dbReference>
<gene>
    <name evidence="7" type="ORF">SAMN04488085_107168</name>
</gene>
<reference evidence="7 8" key="1">
    <citation type="submission" date="2016-10" db="EMBL/GenBank/DDBJ databases">
        <authorList>
            <person name="de Groot N.N."/>
        </authorList>
    </citation>
    <scope>NUCLEOTIDE SEQUENCE [LARGE SCALE GENOMIC DNA]</scope>
    <source>
        <strain evidence="7 8">DSM 45317</strain>
    </source>
</reference>
<sequence length="224" mass="23878">MTAGTDGASDRAGLHAPVSNDDGGPATVFEHLWTPYRMAYIRGEGKPTGAHDCPFCLIPQMSDDDGLIVARGQTVYAVLNLYPYNAGHLMLVPYRHVPDYTDLTPEEVAELGEFTQTAMRVVRAVSGAHGFNIGMNQGSVAGAGIADHLHQHAVPRWGGDTNFMPVVGLTRVLPQVLSETRALLAESWPFPDDSRGGVAVANEPGTEPDRRTPPDGGAAPPREA</sequence>
<feature type="short sequence motif" description="Histidine triad motif" evidence="4">
    <location>
        <begin position="148"/>
        <end position="152"/>
    </location>
</feature>
<dbReference type="Gene3D" id="3.30.428.10">
    <property type="entry name" value="HIT-like"/>
    <property type="match status" value="1"/>
</dbReference>
<evidence type="ECO:0000313" key="8">
    <source>
        <dbReference type="Proteomes" id="UP000199152"/>
    </source>
</evidence>
<dbReference type="Proteomes" id="UP000199152">
    <property type="component" value="Unassembled WGS sequence"/>
</dbReference>
<proteinExistence type="predicted"/>
<evidence type="ECO:0000256" key="4">
    <source>
        <dbReference type="PROSITE-ProRule" id="PRU00464"/>
    </source>
</evidence>
<feature type="binding site" evidence="3">
    <location>
        <position position="152"/>
    </location>
    <ligand>
        <name>substrate</name>
    </ligand>
</feature>
<dbReference type="SUPFAM" id="SSF54197">
    <property type="entry name" value="HIT-like"/>
    <property type="match status" value="1"/>
</dbReference>
<dbReference type="CDD" id="cd01275">
    <property type="entry name" value="FHIT"/>
    <property type="match status" value="1"/>
</dbReference>
<organism evidence="7 8">
    <name type="scientific">Geodermatophilus ruber</name>
    <dbReference type="NCBI Taxonomy" id="504800"/>
    <lineage>
        <taxon>Bacteria</taxon>
        <taxon>Bacillati</taxon>
        <taxon>Actinomycetota</taxon>
        <taxon>Actinomycetes</taxon>
        <taxon>Geodermatophilales</taxon>
        <taxon>Geodermatophilaceae</taxon>
        <taxon>Geodermatophilus</taxon>
    </lineage>
</organism>
<feature type="domain" description="HIT" evidence="6">
    <location>
        <begin position="54"/>
        <end position="163"/>
    </location>
</feature>
<dbReference type="Pfam" id="PF01230">
    <property type="entry name" value="HIT"/>
    <property type="match status" value="1"/>
</dbReference>
<accession>A0A1I4FII6</accession>
<dbReference type="PANTHER" id="PTHR42997:SF1">
    <property type="entry name" value="AP-4-A PHOSPHORYLASE"/>
    <property type="match status" value="1"/>
</dbReference>
<dbReference type="PANTHER" id="PTHR42997">
    <property type="entry name" value="HIT FAMILY HYDROLASE"/>
    <property type="match status" value="1"/>
</dbReference>
<dbReference type="STRING" id="504800.SAMN04488085_107168"/>
<feature type="binding site" evidence="3">
    <location>
        <position position="80"/>
    </location>
    <ligand>
        <name>substrate</name>
    </ligand>
</feature>
<feature type="region of interest" description="Disordered" evidence="5">
    <location>
        <begin position="187"/>
        <end position="224"/>
    </location>
</feature>
<evidence type="ECO:0000256" key="5">
    <source>
        <dbReference type="SAM" id="MobiDB-lite"/>
    </source>
</evidence>
<dbReference type="RefSeq" id="WP_281245436.1">
    <property type="nucleotide sequence ID" value="NZ_FOSW01000007.1"/>
</dbReference>
<evidence type="ECO:0000256" key="1">
    <source>
        <dbReference type="ARBA" id="ARBA00022741"/>
    </source>
</evidence>
<evidence type="ECO:0000256" key="2">
    <source>
        <dbReference type="PIRSR" id="PIRSR639383-1"/>
    </source>
</evidence>
<protein>
    <submittedName>
        <fullName evidence="7">Diadenosine tetraphosphate (Ap4A) hydrolase</fullName>
    </submittedName>
</protein>
<evidence type="ECO:0000313" key="7">
    <source>
        <dbReference type="EMBL" id="SFL17273.1"/>
    </source>
</evidence>
<evidence type="ECO:0000256" key="3">
    <source>
        <dbReference type="PIRSR" id="PIRSR639383-2"/>
    </source>
</evidence>
<feature type="active site" description="Tele-AMP-histidine intermediate" evidence="2">
    <location>
        <position position="150"/>
    </location>
</feature>
<evidence type="ECO:0000259" key="6">
    <source>
        <dbReference type="PROSITE" id="PS51084"/>
    </source>
</evidence>
<dbReference type="AlphaFoldDB" id="A0A1I4FII6"/>
<dbReference type="InParanoid" id="A0A1I4FII6"/>
<keyword evidence="1" id="KW-0547">Nucleotide-binding</keyword>
<feature type="region of interest" description="Disordered" evidence="5">
    <location>
        <begin position="1"/>
        <end position="21"/>
    </location>
</feature>
<name>A0A1I4FII6_9ACTN</name>
<keyword evidence="8" id="KW-1185">Reference proteome</keyword>
<keyword evidence="7" id="KW-0378">Hydrolase</keyword>
<dbReference type="GO" id="GO:0016787">
    <property type="term" value="F:hydrolase activity"/>
    <property type="evidence" value="ECO:0007669"/>
    <property type="project" value="UniProtKB-KW"/>
</dbReference>
<dbReference type="InterPro" id="IPR052908">
    <property type="entry name" value="AP-4-A_phosphorylase"/>
</dbReference>
<dbReference type="GO" id="GO:0000166">
    <property type="term" value="F:nucleotide binding"/>
    <property type="evidence" value="ECO:0007669"/>
    <property type="project" value="UniProtKB-KW"/>
</dbReference>